<dbReference type="Gene3D" id="3.90.1150.10">
    <property type="entry name" value="Aspartate Aminotransferase, domain 1"/>
    <property type="match status" value="1"/>
</dbReference>
<dbReference type="InterPro" id="IPR000192">
    <property type="entry name" value="Aminotrans_V_dom"/>
</dbReference>
<dbReference type="Gene3D" id="3.40.640.10">
    <property type="entry name" value="Type I PLP-dependent aspartate aminotransferase-like (Major domain)"/>
    <property type="match status" value="1"/>
</dbReference>
<sequence>MEDIPAPLRLLDGRLARDMWTLSEGVVHLNHGSFGAVPREVQEHQNRLRASMDADPVAWFATLPQRIGAAREHVADLLGVDRRALAFVPNATAGASAVFRSLPECPGGDVVVTDHGYGAVTYGAQRLAQRWGGRLVTAHVGLDADAGAAADAVVDALTPAARLLVVDHITSSTARSFPVREIAVRAAERGVLTLVDGAHVPGLYNDWVADGPWDYWVGNLHKFACAPRGTAVIVARDDRRDGLYPVVDSWGTPLPFPERFDWQGTLDLTSYLTAAHSWELLEQTWGWGVLLEYQRHLADYGERIIADAFAEATGEDHRVDVGQPVNAIRLIRLPSGMATDHDSADALRDRFVAETDAEAAFTSFGGRGYLRISVHAYNTAGDLEEFAGRYVPLLVRWAREEHR</sequence>
<dbReference type="Proteomes" id="UP000749311">
    <property type="component" value="Unassembled WGS sequence"/>
</dbReference>
<dbReference type="EMBL" id="JAAMOZ010000001">
    <property type="protein sequence ID" value="NIH57672.1"/>
    <property type="molecule type" value="Genomic_DNA"/>
</dbReference>
<keyword evidence="1" id="KW-0663">Pyridoxal phosphate</keyword>
<accession>A0ABX0SH04</accession>
<keyword evidence="3" id="KW-0413">Isomerase</keyword>
<reference evidence="3 4" key="1">
    <citation type="submission" date="2020-02" db="EMBL/GenBank/DDBJ databases">
        <title>Sequencing the genomes of 1000 actinobacteria strains.</title>
        <authorList>
            <person name="Klenk H.-P."/>
        </authorList>
    </citation>
    <scope>NUCLEOTIDE SEQUENCE [LARGE SCALE GENOMIC DNA]</scope>
    <source>
        <strain evidence="3 4">DSM 19609</strain>
    </source>
</reference>
<comment type="caution">
    <text evidence="3">The sequence shown here is derived from an EMBL/GenBank/DDBJ whole genome shotgun (WGS) entry which is preliminary data.</text>
</comment>
<dbReference type="PANTHER" id="PTHR43092">
    <property type="entry name" value="L-CYSTEINE DESULFHYDRASE"/>
    <property type="match status" value="1"/>
</dbReference>
<proteinExistence type="predicted"/>
<dbReference type="SUPFAM" id="SSF53383">
    <property type="entry name" value="PLP-dependent transferases"/>
    <property type="match status" value="1"/>
</dbReference>
<dbReference type="InterPro" id="IPR015424">
    <property type="entry name" value="PyrdxlP-dep_Trfase"/>
</dbReference>
<organism evidence="3 4">
    <name type="scientific">Brooklawnia cerclae</name>
    <dbReference type="NCBI Taxonomy" id="349934"/>
    <lineage>
        <taxon>Bacteria</taxon>
        <taxon>Bacillati</taxon>
        <taxon>Actinomycetota</taxon>
        <taxon>Actinomycetes</taxon>
        <taxon>Propionibacteriales</taxon>
        <taxon>Propionibacteriaceae</taxon>
        <taxon>Brooklawnia</taxon>
    </lineage>
</organism>
<dbReference type="EC" id="5.1.1.17" evidence="3"/>
<dbReference type="GO" id="GO:0045439">
    <property type="term" value="F:isopenicillin-N epimerase activity"/>
    <property type="evidence" value="ECO:0007669"/>
    <property type="project" value="UniProtKB-EC"/>
</dbReference>
<protein>
    <submittedName>
        <fullName evidence="3">Isopenicillin-N epimerase</fullName>
        <ecNumber evidence="3">5.1.1.17</ecNumber>
    </submittedName>
</protein>
<dbReference type="Pfam" id="PF00266">
    <property type="entry name" value="Aminotran_5"/>
    <property type="match status" value="1"/>
</dbReference>
<dbReference type="InterPro" id="IPR015421">
    <property type="entry name" value="PyrdxlP-dep_Trfase_major"/>
</dbReference>
<evidence type="ECO:0000259" key="2">
    <source>
        <dbReference type="Pfam" id="PF00266"/>
    </source>
</evidence>
<keyword evidence="4" id="KW-1185">Reference proteome</keyword>
<gene>
    <name evidence="3" type="ORF">FB473_002317</name>
</gene>
<evidence type="ECO:0000313" key="4">
    <source>
        <dbReference type="Proteomes" id="UP000749311"/>
    </source>
</evidence>
<evidence type="ECO:0000313" key="3">
    <source>
        <dbReference type="EMBL" id="NIH57672.1"/>
    </source>
</evidence>
<name>A0ABX0SH04_9ACTN</name>
<evidence type="ECO:0000256" key="1">
    <source>
        <dbReference type="ARBA" id="ARBA00022898"/>
    </source>
</evidence>
<dbReference type="PANTHER" id="PTHR43092:SF2">
    <property type="entry name" value="HERCYNYLCYSTEINE SULFOXIDE LYASE"/>
    <property type="match status" value="1"/>
</dbReference>
<dbReference type="InterPro" id="IPR015422">
    <property type="entry name" value="PyrdxlP-dep_Trfase_small"/>
</dbReference>
<dbReference type="RefSeq" id="WP_208390534.1">
    <property type="nucleotide sequence ID" value="NZ_BAAAOO010000007.1"/>
</dbReference>
<feature type="domain" description="Aminotransferase class V" evidence="2">
    <location>
        <begin position="65"/>
        <end position="245"/>
    </location>
</feature>